<dbReference type="GO" id="GO:0016645">
    <property type="term" value="F:oxidoreductase activity, acting on the CH-NH group of donors"/>
    <property type="evidence" value="ECO:0007669"/>
    <property type="project" value="InterPro"/>
</dbReference>
<dbReference type="InterPro" id="IPR029063">
    <property type="entry name" value="SAM-dependent_MTases_sf"/>
</dbReference>
<sequence>MKNRFEQMRFTVESTNDGSPTLRLPDQGESMHHSGGAASETFYIYKSVIQEASQLLERSKTCVVGLGLGYIEISWAQVIPNTEAHSLVSFEIEESLRQNFMSWLELPTDALEHTLYDDIYQSLKEFGISAPQIQVKQHLKQNFQLNPIEHDLRDFVSPSKPLRWNIVCYDAFSSKTNQDLWTEDFLQKFIDNHCEEDCVFTTYACTGILKRVLVSRGFEFVKRTRFKGKSDSTLALRGKLKAYLPNFYQTS</sequence>
<keyword evidence="4" id="KW-1185">Reference proteome</keyword>
<dbReference type="AlphaFoldDB" id="M4V837"/>
<feature type="domain" description="MnmC-like methyltransferase" evidence="2">
    <location>
        <begin position="128"/>
        <end position="236"/>
    </location>
</feature>
<dbReference type="Proteomes" id="UP000012040">
    <property type="component" value="Chromosome"/>
</dbReference>
<dbReference type="PANTHER" id="PTHR39963">
    <property type="entry name" value="SLL0983 PROTEIN"/>
    <property type="match status" value="1"/>
</dbReference>
<dbReference type="EMBL" id="CP003537">
    <property type="protein sequence ID" value="AGH95547.1"/>
    <property type="molecule type" value="Genomic_DNA"/>
</dbReference>
<dbReference type="Pfam" id="PF05430">
    <property type="entry name" value="Methyltransf_30"/>
    <property type="match status" value="1"/>
</dbReference>
<accession>M4V837</accession>
<dbReference type="OrthoDB" id="5291354at2"/>
<proteinExistence type="predicted"/>
<dbReference type="PANTHER" id="PTHR39963:SF1">
    <property type="entry name" value="MNMC-LIKE METHYLTRANSFERASE DOMAIN-CONTAINING PROTEIN"/>
    <property type="match status" value="1"/>
</dbReference>
<evidence type="ECO:0000313" key="4">
    <source>
        <dbReference type="Proteomes" id="UP000012040"/>
    </source>
</evidence>
<dbReference type="HOGENOM" id="CLU_1105429_0_0_7"/>
<dbReference type="STRING" id="1184267.A11Q_1331"/>
<organism evidence="3 4">
    <name type="scientific">Pseudobdellovibrio exovorus JSS</name>
    <dbReference type="NCBI Taxonomy" id="1184267"/>
    <lineage>
        <taxon>Bacteria</taxon>
        <taxon>Pseudomonadati</taxon>
        <taxon>Bdellovibrionota</taxon>
        <taxon>Bdellovibrionia</taxon>
        <taxon>Bdellovibrionales</taxon>
        <taxon>Pseudobdellovibrionaceae</taxon>
        <taxon>Pseudobdellovibrio</taxon>
    </lineage>
</organism>
<dbReference type="KEGG" id="bex:A11Q_1331"/>
<dbReference type="PATRIC" id="fig|1184267.3.peg.1349"/>
<dbReference type="Gene3D" id="3.40.50.150">
    <property type="entry name" value="Vaccinia Virus protein VP39"/>
    <property type="match status" value="1"/>
</dbReference>
<feature type="region of interest" description="Disordered" evidence="1">
    <location>
        <begin position="1"/>
        <end position="34"/>
    </location>
</feature>
<gene>
    <name evidence="3" type="ORF">A11Q_1331</name>
</gene>
<evidence type="ECO:0000256" key="1">
    <source>
        <dbReference type="SAM" id="MobiDB-lite"/>
    </source>
</evidence>
<reference evidence="3 4" key="1">
    <citation type="journal article" date="2013" name="ISME J.">
        <title>By their genes ye shall know them: genomic signatures of predatory bacteria.</title>
        <authorList>
            <person name="Pasternak Z."/>
            <person name="Pietrokovski S."/>
            <person name="Rotem O."/>
            <person name="Gophna U."/>
            <person name="Lurie-Weinberger M.N."/>
            <person name="Jurkevitch E."/>
        </authorList>
    </citation>
    <scope>NUCLEOTIDE SEQUENCE [LARGE SCALE GENOMIC DNA]</scope>
    <source>
        <strain evidence="3 4">JSS</strain>
    </source>
</reference>
<protein>
    <recommendedName>
        <fullName evidence="2">MnmC-like methyltransferase domain-containing protein</fullName>
    </recommendedName>
</protein>
<name>M4V837_9BACT</name>
<dbReference type="RefSeq" id="WP_015470037.1">
    <property type="nucleotide sequence ID" value="NC_020813.1"/>
</dbReference>
<evidence type="ECO:0000313" key="3">
    <source>
        <dbReference type="EMBL" id="AGH95547.1"/>
    </source>
</evidence>
<dbReference type="eggNOG" id="COG4121">
    <property type="taxonomic scope" value="Bacteria"/>
</dbReference>
<evidence type="ECO:0000259" key="2">
    <source>
        <dbReference type="Pfam" id="PF05430"/>
    </source>
</evidence>
<dbReference type="InterPro" id="IPR008471">
    <property type="entry name" value="MnmC-like_methylTransf"/>
</dbReference>